<feature type="transmembrane region" description="Helical" evidence="1">
    <location>
        <begin position="31"/>
        <end position="59"/>
    </location>
</feature>
<evidence type="ECO:0000313" key="4">
    <source>
        <dbReference type="Proteomes" id="UP001157910"/>
    </source>
</evidence>
<feature type="domain" description="Phage shock protein PspC N-terminal" evidence="2">
    <location>
        <begin position="5"/>
        <end position="60"/>
    </location>
</feature>
<dbReference type="RefSeq" id="WP_283405788.1">
    <property type="nucleotide sequence ID" value="NZ_FXUI01000003.1"/>
</dbReference>
<dbReference type="Pfam" id="PF04024">
    <property type="entry name" value="PspC"/>
    <property type="match status" value="1"/>
</dbReference>
<evidence type="ECO:0000313" key="3">
    <source>
        <dbReference type="EMBL" id="SMP62320.1"/>
    </source>
</evidence>
<keyword evidence="1" id="KW-0472">Membrane</keyword>
<keyword evidence="1" id="KW-0812">Transmembrane</keyword>
<evidence type="ECO:0000256" key="1">
    <source>
        <dbReference type="SAM" id="Phobius"/>
    </source>
</evidence>
<reference evidence="3 4" key="1">
    <citation type="submission" date="2017-05" db="EMBL/GenBank/DDBJ databases">
        <authorList>
            <person name="Varghese N."/>
            <person name="Submissions S."/>
        </authorList>
    </citation>
    <scope>NUCLEOTIDE SEQUENCE [LARGE SCALE GENOMIC DNA]</scope>
    <source>
        <strain evidence="3 4">SM16</strain>
    </source>
</reference>
<dbReference type="Proteomes" id="UP001157910">
    <property type="component" value="Unassembled WGS sequence"/>
</dbReference>
<protein>
    <submittedName>
        <fullName evidence="3">Phage shock protein C (PspC) family protein</fullName>
    </submittedName>
</protein>
<keyword evidence="4" id="KW-1185">Reference proteome</keyword>
<accession>A0ABY1Q822</accession>
<dbReference type="InterPro" id="IPR007168">
    <property type="entry name" value="Phageshock_PspC_N"/>
</dbReference>
<proteinExistence type="predicted"/>
<evidence type="ECO:0000259" key="2">
    <source>
        <dbReference type="Pfam" id="PF04024"/>
    </source>
</evidence>
<sequence>MSRGQFYLDKSNAKICGVCAGIADYTEVDAFWIRLAAILLLVFVSPVVLPLYFAIAFLAQKRPMGLYSEEEEMRLLRRMERRRARKGGTIGSSHLRSDLSDMDRRLSDMEAHYSNSSSRLAAEIDSLR</sequence>
<keyword evidence="1" id="KW-1133">Transmembrane helix</keyword>
<organism evidence="3 4">
    <name type="scientific">Novosphingobium panipatense</name>
    <dbReference type="NCBI Taxonomy" id="428991"/>
    <lineage>
        <taxon>Bacteria</taxon>
        <taxon>Pseudomonadati</taxon>
        <taxon>Pseudomonadota</taxon>
        <taxon>Alphaproteobacteria</taxon>
        <taxon>Sphingomonadales</taxon>
        <taxon>Sphingomonadaceae</taxon>
        <taxon>Novosphingobium</taxon>
    </lineage>
</organism>
<name>A0ABY1Q822_9SPHN</name>
<gene>
    <name evidence="3" type="ORF">SAMN06296065_103455</name>
</gene>
<comment type="caution">
    <text evidence="3">The sequence shown here is derived from an EMBL/GenBank/DDBJ whole genome shotgun (WGS) entry which is preliminary data.</text>
</comment>
<dbReference type="EMBL" id="FXUI01000003">
    <property type="protein sequence ID" value="SMP62320.1"/>
    <property type="molecule type" value="Genomic_DNA"/>
</dbReference>